<gene>
    <name evidence="1" type="ORF">J2S43_007264</name>
</gene>
<reference evidence="1 2" key="1">
    <citation type="submission" date="2023-07" db="EMBL/GenBank/DDBJ databases">
        <title>Sequencing the genomes of 1000 actinobacteria strains.</title>
        <authorList>
            <person name="Klenk H.-P."/>
        </authorList>
    </citation>
    <scope>NUCLEOTIDE SEQUENCE [LARGE SCALE GENOMIC DNA]</scope>
    <source>
        <strain evidence="1 2">DSM 44710</strain>
    </source>
</reference>
<sequence length="173" mass="18863">MNSADQKVKTGNLPAEWLNGVSSALSDNRPPAALVFLPEHIEEQRAIYPSELTYVVKNMRSEGVDAAFLDAPKGRAFRSKFSADATPVVIGILLSVLSNGIYDLLKVSFALLRAEAKKRPGSTATLRTLIYESSEGAPVFSQEFTGPEQDALALAEKQIEAFLREQHDIRSGN</sequence>
<evidence type="ECO:0000313" key="1">
    <source>
        <dbReference type="EMBL" id="MDP9798752.1"/>
    </source>
</evidence>
<evidence type="ECO:0000313" key="2">
    <source>
        <dbReference type="Proteomes" id="UP001240984"/>
    </source>
</evidence>
<accession>A0ABT9N4Z2</accession>
<proteinExistence type="predicted"/>
<keyword evidence="2" id="KW-1185">Reference proteome</keyword>
<protein>
    <submittedName>
        <fullName evidence="1">Uncharacterized protein</fullName>
    </submittedName>
</protein>
<comment type="caution">
    <text evidence="1">The sequence shown here is derived from an EMBL/GenBank/DDBJ whole genome shotgun (WGS) entry which is preliminary data.</text>
</comment>
<organism evidence="1 2">
    <name type="scientific">Catenuloplanes nepalensis</name>
    <dbReference type="NCBI Taxonomy" id="587533"/>
    <lineage>
        <taxon>Bacteria</taxon>
        <taxon>Bacillati</taxon>
        <taxon>Actinomycetota</taxon>
        <taxon>Actinomycetes</taxon>
        <taxon>Micromonosporales</taxon>
        <taxon>Micromonosporaceae</taxon>
        <taxon>Catenuloplanes</taxon>
    </lineage>
</organism>
<dbReference type="RefSeq" id="WP_306836868.1">
    <property type="nucleotide sequence ID" value="NZ_JAUSRA010000001.1"/>
</dbReference>
<name>A0ABT9N4Z2_9ACTN</name>
<dbReference type="EMBL" id="JAUSRA010000001">
    <property type="protein sequence ID" value="MDP9798752.1"/>
    <property type="molecule type" value="Genomic_DNA"/>
</dbReference>
<dbReference type="Proteomes" id="UP001240984">
    <property type="component" value="Unassembled WGS sequence"/>
</dbReference>